<proteinExistence type="predicted"/>
<dbReference type="RefSeq" id="WP_099866596.1">
    <property type="nucleotide sequence ID" value="NZ_OCZC01000056.1"/>
</dbReference>
<organism evidence="1 2">
    <name type="scientific">Xanthomonas campestris pv. phaseoli</name>
    <dbReference type="NCBI Taxonomy" id="317013"/>
    <lineage>
        <taxon>Bacteria</taxon>
        <taxon>Pseudomonadati</taxon>
        <taxon>Pseudomonadota</taxon>
        <taxon>Gammaproteobacteria</taxon>
        <taxon>Lysobacterales</taxon>
        <taxon>Lysobacteraceae</taxon>
        <taxon>Xanthomonas</taxon>
    </lineage>
</organism>
<dbReference type="Proteomes" id="UP000234345">
    <property type="component" value="Unassembled WGS sequence"/>
</dbReference>
<comment type="caution">
    <text evidence="1">The sequence shown here is derived from an EMBL/GenBank/DDBJ whole genome shotgun (WGS) entry which is preliminary data.</text>
</comment>
<name>A0A7Z7NH28_XANCH</name>
<accession>A0A7Z7NH28</accession>
<reference evidence="1 2" key="1">
    <citation type="submission" date="2017-10" db="EMBL/GenBank/DDBJ databases">
        <authorList>
            <person name="Regsiter A."/>
            <person name="William W."/>
        </authorList>
    </citation>
    <scope>NUCLEOTIDE SEQUENCE [LARGE SCALE GENOMIC DNA]</scope>
    <source>
        <strain evidence="1 2">CFBP6991</strain>
    </source>
</reference>
<dbReference type="EMBL" id="OCZC01000056">
    <property type="protein sequence ID" value="SOO23700.1"/>
    <property type="molecule type" value="Genomic_DNA"/>
</dbReference>
<dbReference type="AlphaFoldDB" id="A0A7Z7NH28"/>
<sequence>MSVGLKVGDKVKWASQAGGVWKDKEGVVVAVIAGGRDSGERANAEIKARTQAGTHRSAFGGGWARDHESYVVEVRQGGPKSKPVLYWPVASKLRKDDGNDEASDS</sequence>
<protein>
    <submittedName>
        <fullName evidence="1">Uncharacterized protein</fullName>
    </submittedName>
</protein>
<evidence type="ECO:0000313" key="2">
    <source>
        <dbReference type="Proteomes" id="UP000234345"/>
    </source>
</evidence>
<gene>
    <name evidence="1" type="ORF">XFF6991_30020</name>
</gene>
<evidence type="ECO:0000313" key="1">
    <source>
        <dbReference type="EMBL" id="SOO23700.1"/>
    </source>
</evidence>